<sequence length="74" mass="8230">MELEAREIPHKFMFVDVAGCNLPKSHCRGRNLIGRRGTVDVPGQRRANITMCGAISDDGLLLHKPLIRPYNTDG</sequence>
<accession>A0ACC5WIF8</accession>
<evidence type="ECO:0000313" key="2">
    <source>
        <dbReference type="Proteomes" id="UP000829447"/>
    </source>
</evidence>
<evidence type="ECO:0000313" key="1">
    <source>
        <dbReference type="EMBL" id="MCI4378791.1"/>
    </source>
</evidence>
<comment type="caution">
    <text evidence="1">The sequence shown here is derived from an EMBL/GenBank/DDBJ whole genome shotgun (WGS) entry which is preliminary data.</text>
</comment>
<gene>
    <name evidence="1" type="ORF">PGIGA_G00220210</name>
</gene>
<dbReference type="EMBL" id="CM040458">
    <property type="protein sequence ID" value="MCI4378791.1"/>
    <property type="molecule type" value="Genomic_DNA"/>
</dbReference>
<keyword evidence="2" id="KW-1185">Reference proteome</keyword>
<protein>
    <submittedName>
        <fullName evidence="1">Uncharacterized protein</fullName>
    </submittedName>
</protein>
<name>A0ACC5WIF8_PANGG</name>
<dbReference type="Proteomes" id="UP000829447">
    <property type="component" value="Linkage Group LG5"/>
</dbReference>
<reference evidence="1 2" key="1">
    <citation type="journal article" date="2022" name="bioRxiv">
        <title>An ancient truncated duplication of the anti-Mullerian hormone receptor type 2 gene is a potential conserved master sex determinant in the Pangasiidae catfish family.</title>
        <authorList>
            <person name="Wen M."/>
            <person name="Pan Q."/>
            <person name="Jouanno E."/>
            <person name="Montfort J."/>
            <person name="Zahm M."/>
            <person name="Cabau C."/>
            <person name="Klopp C."/>
            <person name="Iampietro C."/>
            <person name="Roques C."/>
            <person name="Bouchez O."/>
            <person name="Castinel A."/>
            <person name="Donnadieu C."/>
            <person name="Parrinello H."/>
            <person name="Poncet C."/>
            <person name="Belmonte E."/>
            <person name="Gautier V."/>
            <person name="Avarre J.-C."/>
            <person name="Dugue R."/>
            <person name="Gustiano R."/>
            <person name="Ha T.T.T."/>
            <person name="Campet M."/>
            <person name="Sriphairoj K."/>
            <person name="Ribolli J."/>
            <person name="de Almeida F.L."/>
            <person name="Desvignes T."/>
            <person name="Postlethwait J.H."/>
            <person name="Bucao C.F."/>
            <person name="Robinson-Rechavi M."/>
            <person name="Bobe J."/>
            <person name="Herpin A."/>
            <person name="Guiguen Y."/>
        </authorList>
    </citation>
    <scope>NUCLEOTIDE SEQUENCE [LARGE SCALE GENOMIC DNA]</scope>
    <source>
        <strain evidence="1">YG-Dec2019</strain>
    </source>
</reference>
<proteinExistence type="predicted"/>
<organism evidence="1 2">
    <name type="scientific">Pangasianodon gigas</name>
    <name type="common">Mekong giant catfish</name>
    <name type="synonym">Pangasius gigas</name>
    <dbReference type="NCBI Taxonomy" id="30993"/>
    <lineage>
        <taxon>Eukaryota</taxon>
        <taxon>Metazoa</taxon>
        <taxon>Chordata</taxon>
        <taxon>Craniata</taxon>
        <taxon>Vertebrata</taxon>
        <taxon>Euteleostomi</taxon>
        <taxon>Actinopterygii</taxon>
        <taxon>Neopterygii</taxon>
        <taxon>Teleostei</taxon>
        <taxon>Ostariophysi</taxon>
        <taxon>Siluriformes</taxon>
        <taxon>Pangasiidae</taxon>
        <taxon>Pangasianodon</taxon>
    </lineage>
</organism>